<dbReference type="Proteomes" id="UP001151699">
    <property type="component" value="Chromosome A"/>
</dbReference>
<evidence type="ECO:0000313" key="1">
    <source>
        <dbReference type="EMBL" id="KAJ6649571.1"/>
    </source>
</evidence>
<protein>
    <submittedName>
        <fullName evidence="1">Uncharacterized protein</fullName>
    </submittedName>
</protein>
<reference evidence="1" key="1">
    <citation type="submission" date="2022-07" db="EMBL/GenBank/DDBJ databases">
        <authorList>
            <person name="Trinca V."/>
            <person name="Uliana J.V.C."/>
            <person name="Torres T.T."/>
            <person name="Ward R.J."/>
            <person name="Monesi N."/>
        </authorList>
    </citation>
    <scope>NUCLEOTIDE SEQUENCE</scope>
    <source>
        <strain evidence="1">HSMRA1968</strain>
        <tissue evidence="1">Whole embryos</tissue>
    </source>
</reference>
<proteinExistence type="predicted"/>
<dbReference type="EMBL" id="WJQU01000001">
    <property type="protein sequence ID" value="KAJ6649571.1"/>
    <property type="molecule type" value="Genomic_DNA"/>
</dbReference>
<accession>A0A9Q0NFW3</accession>
<name>A0A9Q0NFW3_9DIPT</name>
<dbReference type="AlphaFoldDB" id="A0A9Q0NFW3"/>
<comment type="caution">
    <text evidence="1">The sequence shown here is derived from an EMBL/GenBank/DDBJ whole genome shotgun (WGS) entry which is preliminary data.</text>
</comment>
<dbReference type="OrthoDB" id="8058193at2759"/>
<gene>
    <name evidence="1" type="ORF">Bhyg_04809</name>
</gene>
<keyword evidence="2" id="KW-1185">Reference proteome</keyword>
<evidence type="ECO:0000313" key="2">
    <source>
        <dbReference type="Proteomes" id="UP001151699"/>
    </source>
</evidence>
<sequence>MDRSMYGKVETGARQPYRCTIREKGILPGCY</sequence>
<organism evidence="1 2">
    <name type="scientific">Pseudolycoriella hygida</name>
    <dbReference type="NCBI Taxonomy" id="35572"/>
    <lineage>
        <taxon>Eukaryota</taxon>
        <taxon>Metazoa</taxon>
        <taxon>Ecdysozoa</taxon>
        <taxon>Arthropoda</taxon>
        <taxon>Hexapoda</taxon>
        <taxon>Insecta</taxon>
        <taxon>Pterygota</taxon>
        <taxon>Neoptera</taxon>
        <taxon>Endopterygota</taxon>
        <taxon>Diptera</taxon>
        <taxon>Nematocera</taxon>
        <taxon>Sciaroidea</taxon>
        <taxon>Sciaridae</taxon>
        <taxon>Pseudolycoriella</taxon>
    </lineage>
</organism>